<dbReference type="InterPro" id="IPR001940">
    <property type="entry name" value="Peptidase_S1C"/>
</dbReference>
<dbReference type="InterPro" id="IPR036034">
    <property type="entry name" value="PDZ_sf"/>
</dbReference>
<evidence type="ECO:0000256" key="2">
    <source>
        <dbReference type="ARBA" id="ARBA00022670"/>
    </source>
</evidence>
<keyword evidence="6" id="KW-0720">Serine protease</keyword>
<dbReference type="Pfam" id="PF00595">
    <property type="entry name" value="PDZ"/>
    <property type="match status" value="1"/>
</dbReference>
<keyword evidence="3 7" id="KW-0732">Signal</keyword>
<dbReference type="Gene3D" id="2.40.10.120">
    <property type="match status" value="1"/>
</dbReference>
<comment type="similarity">
    <text evidence="1">Belongs to the peptidase S1C family.</text>
</comment>
<evidence type="ECO:0000256" key="6">
    <source>
        <dbReference type="ARBA" id="ARBA00022825"/>
    </source>
</evidence>
<reference evidence="9 10" key="1">
    <citation type="submission" date="2022-10" db="EMBL/GenBank/DDBJ databases">
        <title>Defluviimonas sp. nov., isolated from ocean surface water.</title>
        <authorList>
            <person name="He W."/>
            <person name="Wang L."/>
            <person name="Zhang D.-F."/>
        </authorList>
    </citation>
    <scope>NUCLEOTIDE SEQUENCE [LARGE SCALE GENOMIC DNA]</scope>
    <source>
        <strain evidence="9 10">WL0002</strain>
    </source>
</reference>
<evidence type="ECO:0000259" key="8">
    <source>
        <dbReference type="PROSITE" id="PS50106"/>
    </source>
</evidence>
<proteinExistence type="inferred from homology"/>
<dbReference type="PANTHER" id="PTHR22939:SF129">
    <property type="entry name" value="SERINE PROTEASE HTRA2, MITOCHONDRIAL"/>
    <property type="match status" value="1"/>
</dbReference>
<dbReference type="PRINTS" id="PR00834">
    <property type="entry name" value="PROTEASES2C"/>
</dbReference>
<accession>A0ABT2ZBG1</accession>
<evidence type="ECO:0000256" key="5">
    <source>
        <dbReference type="ARBA" id="ARBA00022801"/>
    </source>
</evidence>
<sequence length="461" mass="48045">MMKTLLVLSLCSLAALAHPALAEVKTPDSRSEIALSFSPLVKATAPAVVNIYARRIVEQRQSPFANDPFFSQFFGLGQAAPRVQNSLGSGVILRPDGIVVSNYHVVGGADAIRVVLSDRREFDGRVILSDPATDIAVIQLEGASNLPALELADSDRVEVGDLVLAIGNPFGVGQTVTSGIVSGLARSGGGMGQGRGYFIQTDAPINPGNSGGALIDMAGHVVGINSQIITRSGGSNGIGFAIPANLVRQYVAQAEAGNSEIARPWSGIEVQVVDAAIAEAMGMPAPRGVVIAQLHPESPFTQAGLQTGDVITAIAGLDVDGPQELEFRLTTMGTGGTAPVSFWRHGHLEETQITLSPAPESGGRSLRISSNTIFDGLSAAVLSPALIQKHGLPLSAEGIIVTDVAGAARATRLQKGDVILAINGLDIRSLDDLQAAATSTTRRWQLAFVRDGQRIVLRLRG</sequence>
<dbReference type="SMART" id="SM00228">
    <property type="entry name" value="PDZ"/>
    <property type="match status" value="2"/>
</dbReference>
<evidence type="ECO:0000256" key="1">
    <source>
        <dbReference type="ARBA" id="ARBA00010541"/>
    </source>
</evidence>
<evidence type="ECO:0000256" key="4">
    <source>
        <dbReference type="ARBA" id="ARBA00022737"/>
    </source>
</evidence>
<feature type="signal peptide" evidence="7">
    <location>
        <begin position="1"/>
        <end position="22"/>
    </location>
</feature>
<name>A0ABT2ZBG1_9RHOB</name>
<feature type="domain" description="PDZ" evidence="8">
    <location>
        <begin position="269"/>
        <end position="321"/>
    </location>
</feature>
<comment type="caution">
    <text evidence="9">The sequence shown here is derived from an EMBL/GenBank/DDBJ whole genome shotgun (WGS) entry which is preliminary data.</text>
</comment>
<dbReference type="NCBIfam" id="TIGR02037">
    <property type="entry name" value="degP_htrA_DO"/>
    <property type="match status" value="1"/>
</dbReference>
<dbReference type="Gene3D" id="2.30.42.60">
    <property type="match status" value="1"/>
</dbReference>
<organism evidence="9 10">
    <name type="scientific">Albidovulum marisflavi</name>
    <dbReference type="NCBI Taxonomy" id="2984159"/>
    <lineage>
        <taxon>Bacteria</taxon>
        <taxon>Pseudomonadati</taxon>
        <taxon>Pseudomonadota</taxon>
        <taxon>Alphaproteobacteria</taxon>
        <taxon>Rhodobacterales</taxon>
        <taxon>Paracoccaceae</taxon>
        <taxon>Albidovulum</taxon>
    </lineage>
</organism>
<dbReference type="EMBL" id="JAOWKY010000001">
    <property type="protein sequence ID" value="MCV2868397.1"/>
    <property type="molecule type" value="Genomic_DNA"/>
</dbReference>
<keyword evidence="4" id="KW-0677">Repeat</keyword>
<feature type="domain" description="PDZ" evidence="8">
    <location>
        <begin position="391"/>
        <end position="435"/>
    </location>
</feature>
<dbReference type="EC" id="3.4.21.107" evidence="9"/>
<dbReference type="InterPro" id="IPR001478">
    <property type="entry name" value="PDZ"/>
</dbReference>
<dbReference type="PROSITE" id="PS50106">
    <property type="entry name" value="PDZ"/>
    <property type="match status" value="2"/>
</dbReference>
<dbReference type="GO" id="GO:0016787">
    <property type="term" value="F:hydrolase activity"/>
    <property type="evidence" value="ECO:0007669"/>
    <property type="project" value="UniProtKB-KW"/>
</dbReference>
<dbReference type="Pfam" id="PF13180">
    <property type="entry name" value="PDZ_2"/>
    <property type="match status" value="1"/>
</dbReference>
<evidence type="ECO:0000256" key="3">
    <source>
        <dbReference type="ARBA" id="ARBA00022729"/>
    </source>
</evidence>
<dbReference type="Gene3D" id="2.30.42.10">
    <property type="match status" value="1"/>
</dbReference>
<dbReference type="SUPFAM" id="SSF50494">
    <property type="entry name" value="Trypsin-like serine proteases"/>
    <property type="match status" value="1"/>
</dbReference>
<keyword evidence="2" id="KW-0645">Protease</keyword>
<evidence type="ECO:0000256" key="7">
    <source>
        <dbReference type="SAM" id="SignalP"/>
    </source>
</evidence>
<keyword evidence="5 9" id="KW-0378">Hydrolase</keyword>
<dbReference type="RefSeq" id="WP_263734388.1">
    <property type="nucleotide sequence ID" value="NZ_JAOWKY010000001.1"/>
</dbReference>
<dbReference type="Pfam" id="PF13365">
    <property type="entry name" value="Trypsin_2"/>
    <property type="match status" value="1"/>
</dbReference>
<gene>
    <name evidence="9" type="ORF">OEW28_07120</name>
</gene>
<dbReference type="InterPro" id="IPR009003">
    <property type="entry name" value="Peptidase_S1_PA"/>
</dbReference>
<feature type="chain" id="PRO_5045406427" evidence="7">
    <location>
        <begin position="23"/>
        <end position="461"/>
    </location>
</feature>
<evidence type="ECO:0000313" key="9">
    <source>
        <dbReference type="EMBL" id="MCV2868397.1"/>
    </source>
</evidence>
<dbReference type="Proteomes" id="UP001652542">
    <property type="component" value="Unassembled WGS sequence"/>
</dbReference>
<keyword evidence="10" id="KW-1185">Reference proteome</keyword>
<evidence type="ECO:0000313" key="10">
    <source>
        <dbReference type="Proteomes" id="UP001652542"/>
    </source>
</evidence>
<protein>
    <submittedName>
        <fullName evidence="9">Do family serine endopeptidase</fullName>
        <ecNumber evidence="9">3.4.21.107</ecNumber>
    </submittedName>
</protein>
<dbReference type="SUPFAM" id="SSF50156">
    <property type="entry name" value="PDZ domain-like"/>
    <property type="match status" value="2"/>
</dbReference>
<dbReference type="InterPro" id="IPR011782">
    <property type="entry name" value="Pept_S1C_Do"/>
</dbReference>
<dbReference type="PANTHER" id="PTHR22939">
    <property type="entry name" value="SERINE PROTEASE FAMILY S1C HTRA-RELATED"/>
    <property type="match status" value="1"/>
</dbReference>